<dbReference type="GO" id="GO:0016756">
    <property type="term" value="F:glutathione gamma-glutamylcysteinyltransferase activity"/>
    <property type="evidence" value="ECO:0007669"/>
    <property type="project" value="UniProtKB-EC"/>
</dbReference>
<keyword evidence="6" id="KW-0472">Membrane</keyword>
<dbReference type="InterPro" id="IPR040409">
    <property type="entry name" value="PCS-like"/>
</dbReference>
<proteinExistence type="predicted"/>
<evidence type="ECO:0000256" key="4">
    <source>
        <dbReference type="ARBA" id="ARBA00022723"/>
    </source>
</evidence>
<keyword evidence="9" id="KW-1185">Reference proteome</keyword>
<evidence type="ECO:0000256" key="5">
    <source>
        <dbReference type="SAM" id="MobiDB-lite"/>
    </source>
</evidence>
<dbReference type="GO" id="GO:0046872">
    <property type="term" value="F:metal ion binding"/>
    <property type="evidence" value="ECO:0007669"/>
    <property type="project" value="UniProtKB-KW"/>
</dbReference>
<evidence type="ECO:0000256" key="3">
    <source>
        <dbReference type="ARBA" id="ARBA00022679"/>
    </source>
</evidence>
<feature type="region of interest" description="Disordered" evidence="5">
    <location>
        <begin position="1"/>
        <end position="34"/>
    </location>
</feature>
<feature type="domain" description="Peptidase C83" evidence="7">
    <location>
        <begin position="79"/>
        <end position="330"/>
    </location>
</feature>
<evidence type="ECO:0000256" key="1">
    <source>
        <dbReference type="ARBA" id="ARBA00012468"/>
    </source>
</evidence>
<keyword evidence="3" id="KW-0808">Transferase</keyword>
<dbReference type="InterPro" id="IPR038156">
    <property type="entry name" value="PCS_N_sf"/>
</dbReference>
<dbReference type="PANTHER" id="PTHR33447">
    <property type="entry name" value="GLUTATHIONE GAMMA-GLUTAMYLCYSTEINYLTRANSFERASE"/>
    <property type="match status" value="1"/>
</dbReference>
<keyword evidence="6" id="KW-1133">Transmembrane helix</keyword>
<dbReference type="Pfam" id="PF05023">
    <property type="entry name" value="Phytochelatin"/>
    <property type="match status" value="1"/>
</dbReference>
<protein>
    <recommendedName>
        <fullName evidence="1">glutathione gamma-glutamylcysteinyltransferase</fullName>
        <ecNumber evidence="1">2.3.2.15</ecNumber>
    </recommendedName>
</protein>
<dbReference type="SUPFAM" id="SSF54001">
    <property type="entry name" value="Cysteine proteinases"/>
    <property type="match status" value="1"/>
</dbReference>
<reference evidence="9" key="1">
    <citation type="journal article" date="2023" name="Commun. Biol.">
        <title>Genome analysis of Parmales, the sister group of diatoms, reveals the evolutionary specialization of diatoms from phago-mixotrophs to photoautotrophs.</title>
        <authorList>
            <person name="Ban H."/>
            <person name="Sato S."/>
            <person name="Yoshikawa S."/>
            <person name="Yamada K."/>
            <person name="Nakamura Y."/>
            <person name="Ichinomiya M."/>
            <person name="Sato N."/>
            <person name="Blanc-Mathieu R."/>
            <person name="Endo H."/>
            <person name="Kuwata A."/>
            <person name="Ogata H."/>
        </authorList>
    </citation>
    <scope>NUCLEOTIDE SEQUENCE [LARGE SCALE GENOMIC DNA]</scope>
    <source>
        <strain evidence="9">NIES 3701</strain>
    </source>
</reference>
<dbReference type="Proteomes" id="UP001165085">
    <property type="component" value="Unassembled WGS sequence"/>
</dbReference>
<evidence type="ECO:0000259" key="7">
    <source>
        <dbReference type="PROSITE" id="PS51443"/>
    </source>
</evidence>
<evidence type="ECO:0000256" key="6">
    <source>
        <dbReference type="SAM" id="Phobius"/>
    </source>
</evidence>
<dbReference type="AlphaFoldDB" id="A0A9W7BMS4"/>
<keyword evidence="4" id="KW-0479">Metal-binding</keyword>
<dbReference type="InterPro" id="IPR038765">
    <property type="entry name" value="Papain-like_cys_pep_sf"/>
</dbReference>
<keyword evidence="2" id="KW-0104">Cadmium</keyword>
<gene>
    <name evidence="8" type="ORF">TrST_g2160</name>
</gene>
<dbReference type="PANTHER" id="PTHR33447:SF20">
    <property type="entry name" value="GLUTATHIONE GAMMA-GLUTAMYLCYSTEINYLTRANSFERASE"/>
    <property type="match status" value="1"/>
</dbReference>
<dbReference type="EC" id="2.3.2.15" evidence="1"/>
<sequence>MDPNGGFAPVPSFTIDEDDENPPHVGSSLDSSNPNSDFASKSQFYAEQTFPKLAVWFALFLAGLFLGLTVGLSLNMAPVSTFPFNSASDPDSSSDNSPIYVSSPSGLSLLNTVSSLPSLLQTAFHSPVQINQANCGIATTASLLNTLLHPPLSPSSPSSPPPLTVPPTTSYSPYPYYTQSSIRSTPCTSQILNTPPFSTLDGVETPPYGMTLTQISDLLSCHIPPSYTSKILTTSTPYPLFTKTLNSCFSNPTCRVGVNFLRTSLSQPGGGHWSPLLKTHSNYYALIDVAKYKEPYIYFITPEMLYNSIDNVDDCGVWDWPSAQDGLSEEEREGGVDENVKEKLGCIPHKRGIVMVYE</sequence>
<evidence type="ECO:0000313" key="9">
    <source>
        <dbReference type="Proteomes" id="UP001165085"/>
    </source>
</evidence>
<dbReference type="PROSITE" id="PS51443">
    <property type="entry name" value="PCS"/>
    <property type="match status" value="1"/>
</dbReference>
<keyword evidence="6" id="KW-0812">Transmembrane</keyword>
<comment type="caution">
    <text evidence="8">The sequence shown here is derived from an EMBL/GenBank/DDBJ whole genome shotgun (WGS) entry which is preliminary data.</text>
</comment>
<dbReference type="GO" id="GO:0010038">
    <property type="term" value="P:response to metal ion"/>
    <property type="evidence" value="ECO:0007669"/>
    <property type="project" value="InterPro"/>
</dbReference>
<dbReference type="OrthoDB" id="448954at2759"/>
<dbReference type="GO" id="GO:0046938">
    <property type="term" value="P:phytochelatin biosynthetic process"/>
    <property type="evidence" value="ECO:0007669"/>
    <property type="project" value="InterPro"/>
</dbReference>
<name>A0A9W7BMS4_9STRA</name>
<feature type="transmembrane region" description="Helical" evidence="6">
    <location>
        <begin position="53"/>
        <end position="74"/>
    </location>
</feature>
<evidence type="ECO:0000256" key="2">
    <source>
        <dbReference type="ARBA" id="ARBA00022539"/>
    </source>
</evidence>
<evidence type="ECO:0000313" key="8">
    <source>
        <dbReference type="EMBL" id="GMH91336.1"/>
    </source>
</evidence>
<accession>A0A9W7BMS4</accession>
<dbReference type="InterPro" id="IPR007719">
    <property type="entry name" value="PCS_N"/>
</dbReference>
<dbReference type="EMBL" id="BRXY01000384">
    <property type="protein sequence ID" value="GMH91336.1"/>
    <property type="molecule type" value="Genomic_DNA"/>
</dbReference>
<organism evidence="8 9">
    <name type="scientific">Triparma strigata</name>
    <dbReference type="NCBI Taxonomy" id="1606541"/>
    <lineage>
        <taxon>Eukaryota</taxon>
        <taxon>Sar</taxon>
        <taxon>Stramenopiles</taxon>
        <taxon>Ochrophyta</taxon>
        <taxon>Bolidophyceae</taxon>
        <taxon>Parmales</taxon>
        <taxon>Triparmaceae</taxon>
        <taxon>Triparma</taxon>
    </lineage>
</organism>
<dbReference type="Gene3D" id="3.90.70.30">
    <property type="entry name" value="Phytochelatin synthase, N-terminal domain"/>
    <property type="match status" value="1"/>
</dbReference>